<reference evidence="1" key="1">
    <citation type="journal article" date="2023" name="Comput. Struct. Biotechnol. J.">
        <title>Discovery of a novel marine Bacteroidetes with a rich repertoire of carbohydrate-active enzymes.</title>
        <authorList>
            <person name="Chen B."/>
            <person name="Liu G."/>
            <person name="Chen Q."/>
            <person name="Wang H."/>
            <person name="Liu L."/>
            <person name="Tang K."/>
        </authorList>
    </citation>
    <scope>NUCLEOTIDE SEQUENCE</scope>
    <source>
        <strain evidence="1">TK19036</strain>
    </source>
</reference>
<dbReference type="EMBL" id="CP120682">
    <property type="protein sequence ID" value="WKN38894.1"/>
    <property type="molecule type" value="Genomic_DNA"/>
</dbReference>
<protein>
    <submittedName>
        <fullName evidence="1">Uncharacterized protein</fullName>
    </submittedName>
</protein>
<proteinExistence type="predicted"/>
<sequence>MATDTGAGTTMEDGVSRDHYMEEDFALDDDFCRWVLHPDAASETFWGDWLVQHPHQQEAVGEARELVCWLSRMDGSAPMSISEKKSSYQRFLKKLDEK</sequence>
<organism evidence="1">
    <name type="scientific">Roseihalotalea indica</name>
    <dbReference type="NCBI Taxonomy" id="2867963"/>
    <lineage>
        <taxon>Bacteria</taxon>
        <taxon>Pseudomonadati</taxon>
        <taxon>Bacteroidota</taxon>
        <taxon>Cytophagia</taxon>
        <taxon>Cytophagales</taxon>
        <taxon>Catalimonadaceae</taxon>
        <taxon>Roseihalotalea</taxon>
    </lineage>
</organism>
<gene>
    <name evidence="1" type="ORF">K4G66_09280</name>
</gene>
<name>A0AA49GUM4_9BACT</name>
<dbReference type="AlphaFoldDB" id="A0AA49GUM4"/>
<accession>A0AA49GUM4</accession>
<evidence type="ECO:0000313" key="1">
    <source>
        <dbReference type="EMBL" id="WKN38894.1"/>
    </source>
</evidence>
<reference evidence="1" key="2">
    <citation type="journal article" date="2024" name="Antonie Van Leeuwenhoek">
        <title>Roseihalotalea indica gen. nov., sp. nov., a halophilic Bacteroidetes from mesopelagic Southwest Indian Ocean with higher carbohydrate metabolic potential.</title>
        <authorList>
            <person name="Chen B."/>
            <person name="Zhang M."/>
            <person name="Lin D."/>
            <person name="Ye J."/>
            <person name="Tang K."/>
        </authorList>
    </citation>
    <scope>NUCLEOTIDE SEQUENCE</scope>
    <source>
        <strain evidence="1">TK19036</strain>
    </source>
</reference>